<accession>A0A0F9SYJ2</accession>
<protein>
    <recommendedName>
        <fullName evidence="2">HNH nuclease domain-containing protein</fullName>
    </recommendedName>
</protein>
<name>A0A0F9SYJ2_9ZZZZ</name>
<evidence type="ECO:0000313" key="1">
    <source>
        <dbReference type="EMBL" id="KKN67702.1"/>
    </source>
</evidence>
<dbReference type="AlphaFoldDB" id="A0A0F9SYJ2"/>
<organism evidence="1">
    <name type="scientific">marine sediment metagenome</name>
    <dbReference type="NCBI Taxonomy" id="412755"/>
    <lineage>
        <taxon>unclassified sequences</taxon>
        <taxon>metagenomes</taxon>
        <taxon>ecological metagenomes</taxon>
    </lineage>
</organism>
<proteinExistence type="predicted"/>
<evidence type="ECO:0008006" key="2">
    <source>
        <dbReference type="Google" id="ProtNLM"/>
    </source>
</evidence>
<comment type="caution">
    <text evidence="1">The sequence shown here is derived from an EMBL/GenBank/DDBJ whole genome shotgun (WGS) entry which is preliminary data.</text>
</comment>
<dbReference type="EMBL" id="LAZR01000467">
    <property type="protein sequence ID" value="KKN67702.1"/>
    <property type="molecule type" value="Genomic_DNA"/>
</dbReference>
<sequence length="63" mass="7620">MKRVRKLVFKRAKYKCESCDGEGELHPHHKTYEHRGEEHLYLDDIIVLCKKDHEKFHDIEGDQ</sequence>
<gene>
    <name evidence="1" type="ORF">LCGC14_0458460</name>
</gene>
<reference evidence="1" key="1">
    <citation type="journal article" date="2015" name="Nature">
        <title>Complex archaea that bridge the gap between prokaryotes and eukaryotes.</title>
        <authorList>
            <person name="Spang A."/>
            <person name="Saw J.H."/>
            <person name="Jorgensen S.L."/>
            <person name="Zaremba-Niedzwiedzka K."/>
            <person name="Martijn J."/>
            <person name="Lind A.E."/>
            <person name="van Eijk R."/>
            <person name="Schleper C."/>
            <person name="Guy L."/>
            <person name="Ettema T.J."/>
        </authorList>
    </citation>
    <scope>NUCLEOTIDE SEQUENCE</scope>
</reference>